<keyword evidence="3" id="KW-0347">Helicase</keyword>
<keyword evidence="4" id="KW-0067">ATP-binding</keyword>
<evidence type="ECO:0000256" key="1">
    <source>
        <dbReference type="ARBA" id="ARBA00022741"/>
    </source>
</evidence>
<evidence type="ECO:0000256" key="3">
    <source>
        <dbReference type="ARBA" id="ARBA00022806"/>
    </source>
</evidence>
<dbReference type="SUPFAM" id="SSF52540">
    <property type="entry name" value="P-loop containing nucleoside triphosphate hydrolases"/>
    <property type="match status" value="1"/>
</dbReference>
<dbReference type="GO" id="GO:0016787">
    <property type="term" value="F:hydrolase activity"/>
    <property type="evidence" value="ECO:0007669"/>
    <property type="project" value="UniProtKB-KW"/>
</dbReference>
<feature type="domain" description="UvrD-like helicase ATP-binding" evidence="5">
    <location>
        <begin position="2"/>
        <end position="162"/>
    </location>
</feature>
<keyword evidence="2" id="KW-0378">Hydrolase</keyword>
<protein>
    <recommendedName>
        <fullName evidence="5">UvrD-like helicase ATP-binding domain-containing protein</fullName>
    </recommendedName>
</protein>
<sequence length="162" mass="18010">MFIPRPKQKEILAYQMGKMGVSAVPGSGKTQILSLLAAQIIASGVLEDDQEVLVVTLVNSAVDNFAIRVGDLVKKQGLLPNLGYRVRTLHGLAHDIVRERPDLIGLSEEFQIIDERTAAQIRESAALAWVRSNPNALDDFLDPEMDEAKLEWVRREKLPVKI</sequence>
<accession>X0TFA9</accession>
<organism evidence="6">
    <name type="scientific">marine sediment metagenome</name>
    <dbReference type="NCBI Taxonomy" id="412755"/>
    <lineage>
        <taxon>unclassified sequences</taxon>
        <taxon>metagenomes</taxon>
        <taxon>ecological metagenomes</taxon>
    </lineage>
</organism>
<dbReference type="Gene3D" id="3.40.50.300">
    <property type="entry name" value="P-loop containing nucleotide triphosphate hydrolases"/>
    <property type="match status" value="1"/>
</dbReference>
<dbReference type="GO" id="GO:0004386">
    <property type="term" value="F:helicase activity"/>
    <property type="evidence" value="ECO:0007669"/>
    <property type="project" value="UniProtKB-KW"/>
</dbReference>
<keyword evidence="1" id="KW-0547">Nucleotide-binding</keyword>
<evidence type="ECO:0000256" key="2">
    <source>
        <dbReference type="ARBA" id="ARBA00022801"/>
    </source>
</evidence>
<dbReference type="InterPro" id="IPR014016">
    <property type="entry name" value="UvrD-like_ATP-bd"/>
</dbReference>
<name>X0TFA9_9ZZZZ</name>
<evidence type="ECO:0000256" key="4">
    <source>
        <dbReference type="ARBA" id="ARBA00022840"/>
    </source>
</evidence>
<dbReference type="EMBL" id="BARS01010320">
    <property type="protein sequence ID" value="GAF92248.1"/>
    <property type="molecule type" value="Genomic_DNA"/>
</dbReference>
<feature type="non-terminal residue" evidence="6">
    <location>
        <position position="162"/>
    </location>
</feature>
<dbReference type="Pfam" id="PF00580">
    <property type="entry name" value="UvrD-helicase"/>
    <property type="match status" value="1"/>
</dbReference>
<gene>
    <name evidence="6" type="ORF">S01H1_19167</name>
</gene>
<dbReference type="PROSITE" id="PS51198">
    <property type="entry name" value="UVRD_HELICASE_ATP_BIND"/>
    <property type="match status" value="1"/>
</dbReference>
<reference evidence="6" key="1">
    <citation type="journal article" date="2014" name="Front. Microbiol.">
        <title>High frequency of phylogenetically diverse reductive dehalogenase-homologous genes in deep subseafloor sedimentary metagenomes.</title>
        <authorList>
            <person name="Kawai M."/>
            <person name="Futagami T."/>
            <person name="Toyoda A."/>
            <person name="Takaki Y."/>
            <person name="Nishi S."/>
            <person name="Hori S."/>
            <person name="Arai W."/>
            <person name="Tsubouchi T."/>
            <person name="Morono Y."/>
            <person name="Uchiyama I."/>
            <person name="Ito T."/>
            <person name="Fujiyama A."/>
            <person name="Inagaki F."/>
            <person name="Takami H."/>
        </authorList>
    </citation>
    <scope>NUCLEOTIDE SEQUENCE</scope>
    <source>
        <strain evidence="6">Expedition CK06-06</strain>
    </source>
</reference>
<dbReference type="GO" id="GO:0005524">
    <property type="term" value="F:ATP binding"/>
    <property type="evidence" value="ECO:0007669"/>
    <property type="project" value="UniProtKB-KW"/>
</dbReference>
<dbReference type="AlphaFoldDB" id="X0TFA9"/>
<dbReference type="InterPro" id="IPR027417">
    <property type="entry name" value="P-loop_NTPase"/>
</dbReference>
<evidence type="ECO:0000259" key="5">
    <source>
        <dbReference type="PROSITE" id="PS51198"/>
    </source>
</evidence>
<evidence type="ECO:0000313" key="6">
    <source>
        <dbReference type="EMBL" id="GAF92248.1"/>
    </source>
</evidence>
<comment type="caution">
    <text evidence="6">The sequence shown here is derived from an EMBL/GenBank/DDBJ whole genome shotgun (WGS) entry which is preliminary data.</text>
</comment>
<proteinExistence type="predicted"/>